<dbReference type="InterPro" id="IPR007235">
    <property type="entry name" value="Glyco_trans_28_C"/>
</dbReference>
<dbReference type="Gramene" id="XM_028345051.1">
    <property type="protein sequence ID" value="XP_028200852.1"/>
    <property type="gene ID" value="LOC114385082"/>
</dbReference>
<comment type="subcellular location">
    <subcellularLocation>
        <location evidence="9">Plastid</location>
        <location evidence="9">Chloroplast membrane</location>
    </subcellularLocation>
</comment>
<sequence>MNNGVSQESSVLLDLASHVNRFAFDSFRSDNNKTLLSNFLHFNGNTRTGAAAAKRGVSLGGKVGGASVRFGNILNDFNRAVRFHCEKIPIGFASLRVGDGGDGADGNGNGEGNGVRVDECGGVENEGFRGNGVEGEKPKKVLILMSDTGGGHRASAEAIKAAFYQEFGDDYQVFVTDLWADHTPWPFNQLPRSYSFLVKHGPLWKMTYYGTAPRVVHQSNFAATGTFIAREVAKGLMKYQPDIIISVHPLMQHVPLRILRSKGLLKKIVFTTVITDLSTCHPTWFHKLVTRCYCPTTDVAQRALKAGLQQSQIKIFGLPVRPSFVKPVQPKDELRRELGMDEDLPAVLLMGGGEGMGPIEATARALGDSLYDENIGAPVGQILVICGRNKKLANKLSSINWKVPVQVKGFVTKMEECMGACDCIITKAGPGTIAEAQIRGLPIILNDYIAGQEAGNVPYVVENGCGKFSKSPKDIAKIVAEWFGPKAYELQQMSQNALRLARPDAVFKIVHDLHELVRQRSYLPEYSCTA</sequence>
<evidence type="ECO:0000256" key="3">
    <source>
        <dbReference type="ARBA" id="ARBA00022528"/>
    </source>
</evidence>
<dbReference type="PANTHER" id="PTHR43025:SF3">
    <property type="entry name" value="MONOGALACTOSYLDIACYLGLYCEROL SYNTHASE 1, CHLOROPLASTIC"/>
    <property type="match status" value="1"/>
</dbReference>
<dbReference type="Proteomes" id="UP000289340">
    <property type="component" value="Chromosome 14"/>
</dbReference>
<feature type="domain" description="Diacylglycerol glucosyltransferase N-terminal" evidence="11">
    <location>
        <begin position="152"/>
        <end position="320"/>
    </location>
</feature>
<dbReference type="EMBL" id="QZWG01000014">
    <property type="protein sequence ID" value="RZB68461.1"/>
    <property type="molecule type" value="Genomic_DNA"/>
</dbReference>
<evidence type="ECO:0000256" key="2">
    <source>
        <dbReference type="ARBA" id="ARBA00012615"/>
    </source>
</evidence>
<comment type="similarity">
    <text evidence="1">Belongs to the glycosyltransferase 28 family.</text>
</comment>
<keyword evidence="6 12" id="KW-0808">Transferase</keyword>
<evidence type="ECO:0000256" key="7">
    <source>
        <dbReference type="ARBA" id="ARBA00022946"/>
    </source>
</evidence>
<evidence type="ECO:0000256" key="8">
    <source>
        <dbReference type="ARBA" id="ARBA00023136"/>
    </source>
</evidence>
<accession>A0A0B2PUH8</accession>
<reference evidence="12" key="1">
    <citation type="submission" date="2014-07" db="EMBL/GenBank/DDBJ databases">
        <title>Identification of a novel salt tolerance gene in wild soybean by whole-genome sequencing.</title>
        <authorList>
            <person name="Lam H.-M."/>
            <person name="Qi X."/>
            <person name="Li M.-W."/>
            <person name="Liu X."/>
            <person name="Xie M."/>
            <person name="Ni M."/>
            <person name="Xu X."/>
        </authorList>
    </citation>
    <scope>NUCLEOTIDE SEQUENCE [LARGE SCALE GENOMIC DNA]</scope>
    <source>
        <tissue evidence="12">Root</tissue>
    </source>
</reference>
<dbReference type="Pfam" id="PF06925">
    <property type="entry name" value="MGDG_synth"/>
    <property type="match status" value="1"/>
</dbReference>
<evidence type="ECO:0000259" key="11">
    <source>
        <dbReference type="Pfam" id="PF06925"/>
    </source>
</evidence>
<dbReference type="InterPro" id="IPR050519">
    <property type="entry name" value="Glycosyltransf_28_UgtP"/>
</dbReference>
<keyword evidence="3" id="KW-0150">Chloroplast</keyword>
<evidence type="ECO:0000256" key="1">
    <source>
        <dbReference type="ARBA" id="ARBA00006962"/>
    </source>
</evidence>
<evidence type="ECO:0000313" key="14">
    <source>
        <dbReference type="Proteomes" id="UP000289340"/>
    </source>
</evidence>
<dbReference type="GO" id="GO:0046509">
    <property type="term" value="F:1,2-diacylglycerol 3-beta-galactosyltransferase activity"/>
    <property type="evidence" value="ECO:0007669"/>
    <property type="project" value="UniProtKB-EC"/>
</dbReference>
<dbReference type="SMR" id="A0A0B2PUH8"/>
<feature type="domain" description="Glycosyl transferase family 28 C-terminal" evidence="10">
    <location>
        <begin position="377"/>
        <end position="466"/>
    </location>
</feature>
<keyword evidence="7" id="KW-0809">Transit peptide</keyword>
<dbReference type="EC" id="2.4.1.46" evidence="2"/>
<keyword evidence="5 12" id="KW-0328">Glycosyltransferase</keyword>
<dbReference type="Pfam" id="PF04101">
    <property type="entry name" value="Glyco_tran_28_C"/>
    <property type="match status" value="1"/>
</dbReference>
<evidence type="ECO:0000313" key="12">
    <source>
        <dbReference type="EMBL" id="KHN11187.1"/>
    </source>
</evidence>
<dbReference type="InterPro" id="IPR009695">
    <property type="entry name" value="Diacylglyc_glucosyltr_N"/>
</dbReference>
<name>A0A0B2PUH8_GLYSO</name>
<proteinExistence type="inferred from homology"/>
<dbReference type="AlphaFoldDB" id="A0A0B2PUH8"/>
<evidence type="ECO:0000259" key="10">
    <source>
        <dbReference type="Pfam" id="PF04101"/>
    </source>
</evidence>
<reference evidence="13 14" key="2">
    <citation type="submission" date="2018-09" db="EMBL/GenBank/DDBJ databases">
        <title>A high-quality reference genome of wild soybean provides a powerful tool to mine soybean genomes.</title>
        <authorList>
            <person name="Xie M."/>
            <person name="Chung C.Y.L."/>
            <person name="Li M.-W."/>
            <person name="Wong F.-L."/>
            <person name="Chan T.-F."/>
            <person name="Lam H.-M."/>
        </authorList>
    </citation>
    <scope>NUCLEOTIDE SEQUENCE [LARGE SCALE GENOMIC DNA]</scope>
    <source>
        <strain evidence="14">cv. W05</strain>
        <tissue evidence="13">Hypocotyl of etiolated seedlings</tissue>
    </source>
</reference>
<evidence type="ECO:0000256" key="4">
    <source>
        <dbReference type="ARBA" id="ARBA00022640"/>
    </source>
</evidence>
<dbReference type="GO" id="GO:0031969">
    <property type="term" value="C:chloroplast membrane"/>
    <property type="evidence" value="ECO:0007669"/>
    <property type="project" value="UniProtKB-SubCell"/>
</dbReference>
<dbReference type="Proteomes" id="UP000053555">
    <property type="component" value="Unassembled WGS sequence"/>
</dbReference>
<organism evidence="12">
    <name type="scientific">Glycine soja</name>
    <name type="common">Wild soybean</name>
    <dbReference type="NCBI Taxonomy" id="3848"/>
    <lineage>
        <taxon>Eukaryota</taxon>
        <taxon>Viridiplantae</taxon>
        <taxon>Streptophyta</taxon>
        <taxon>Embryophyta</taxon>
        <taxon>Tracheophyta</taxon>
        <taxon>Spermatophyta</taxon>
        <taxon>Magnoliopsida</taxon>
        <taxon>eudicotyledons</taxon>
        <taxon>Gunneridae</taxon>
        <taxon>Pentapetalae</taxon>
        <taxon>rosids</taxon>
        <taxon>fabids</taxon>
        <taxon>Fabales</taxon>
        <taxon>Fabaceae</taxon>
        <taxon>Papilionoideae</taxon>
        <taxon>50 kb inversion clade</taxon>
        <taxon>NPAAA clade</taxon>
        <taxon>indigoferoid/millettioid clade</taxon>
        <taxon>Phaseoleae</taxon>
        <taxon>Glycine</taxon>
        <taxon>Glycine subgen. Soja</taxon>
    </lineage>
</organism>
<protein>
    <recommendedName>
        <fullName evidence="2">monogalactosyldiacylglycerol synthase</fullName>
        <ecNumber evidence="2">2.4.1.46</ecNumber>
    </recommendedName>
</protein>
<gene>
    <name evidence="13" type="ORF">D0Y65_038295</name>
    <name evidence="12" type="ORF">glysoja_049260</name>
</gene>
<dbReference type="SUPFAM" id="SSF53756">
    <property type="entry name" value="UDP-Glycosyltransferase/glycogen phosphorylase"/>
    <property type="match status" value="1"/>
</dbReference>
<evidence type="ECO:0000313" key="13">
    <source>
        <dbReference type="EMBL" id="RZB68461.1"/>
    </source>
</evidence>
<dbReference type="EMBL" id="KN663841">
    <property type="protein sequence ID" value="KHN11187.1"/>
    <property type="molecule type" value="Genomic_DNA"/>
</dbReference>
<evidence type="ECO:0000256" key="6">
    <source>
        <dbReference type="ARBA" id="ARBA00022679"/>
    </source>
</evidence>
<keyword evidence="8" id="KW-0472">Membrane</keyword>
<keyword evidence="4" id="KW-0934">Plastid</keyword>
<keyword evidence="14" id="KW-1185">Reference proteome</keyword>
<dbReference type="GO" id="GO:0009247">
    <property type="term" value="P:glycolipid biosynthetic process"/>
    <property type="evidence" value="ECO:0007669"/>
    <property type="project" value="InterPro"/>
</dbReference>
<evidence type="ECO:0000256" key="9">
    <source>
        <dbReference type="ARBA" id="ARBA00046299"/>
    </source>
</evidence>
<dbReference type="FunFam" id="3.40.50.2000:FF:000111">
    <property type="entry name" value="Monogalactosyldiacylglycerol synthase 3, chloroplastic"/>
    <property type="match status" value="1"/>
</dbReference>
<dbReference type="Gene3D" id="3.40.50.2000">
    <property type="entry name" value="Glycogen Phosphorylase B"/>
    <property type="match status" value="1"/>
</dbReference>
<dbReference type="CDD" id="cd17507">
    <property type="entry name" value="GT28_Beta-DGS-like"/>
    <property type="match status" value="1"/>
</dbReference>
<dbReference type="PANTHER" id="PTHR43025">
    <property type="entry name" value="MONOGALACTOSYLDIACYLGLYCEROL SYNTHASE"/>
    <property type="match status" value="1"/>
</dbReference>
<evidence type="ECO:0000256" key="5">
    <source>
        <dbReference type="ARBA" id="ARBA00022676"/>
    </source>
</evidence>